<evidence type="ECO:0000313" key="14">
    <source>
        <dbReference type="EMBL" id="GMT15824.1"/>
    </source>
</evidence>
<dbReference type="InterPro" id="IPR005999">
    <property type="entry name" value="Glycerol_kin"/>
</dbReference>
<evidence type="ECO:0000313" key="15">
    <source>
        <dbReference type="Proteomes" id="UP001432322"/>
    </source>
</evidence>
<evidence type="ECO:0000256" key="8">
    <source>
        <dbReference type="ARBA" id="ARBA00022840"/>
    </source>
</evidence>
<evidence type="ECO:0000256" key="2">
    <source>
        <dbReference type="ARBA" id="ARBA00009156"/>
    </source>
</evidence>
<evidence type="ECO:0000256" key="1">
    <source>
        <dbReference type="ARBA" id="ARBA00005190"/>
    </source>
</evidence>
<comment type="caution">
    <text evidence="14">The sequence shown here is derived from an EMBL/GenBank/DDBJ whole genome shotgun (WGS) entry which is preliminary data.</text>
</comment>
<dbReference type="GO" id="GO:0046167">
    <property type="term" value="P:glycerol-3-phosphate biosynthetic process"/>
    <property type="evidence" value="ECO:0007669"/>
    <property type="project" value="TreeGrafter"/>
</dbReference>
<evidence type="ECO:0000256" key="3">
    <source>
        <dbReference type="ARBA" id="ARBA00012099"/>
    </source>
</evidence>
<proteinExistence type="inferred from homology"/>
<reference evidence="14" key="1">
    <citation type="submission" date="2023-10" db="EMBL/GenBank/DDBJ databases">
        <title>Genome assembly of Pristionchus species.</title>
        <authorList>
            <person name="Yoshida K."/>
            <person name="Sommer R.J."/>
        </authorList>
    </citation>
    <scope>NUCLEOTIDE SEQUENCE</scope>
    <source>
        <strain evidence="14">RS5133</strain>
    </source>
</reference>
<dbReference type="Pfam" id="PF02782">
    <property type="entry name" value="FGGY_C"/>
    <property type="match status" value="1"/>
</dbReference>
<comment type="similarity">
    <text evidence="2">Belongs to the FGGY kinase family.</text>
</comment>
<dbReference type="InterPro" id="IPR043129">
    <property type="entry name" value="ATPase_NBD"/>
</dbReference>
<evidence type="ECO:0000256" key="11">
    <source>
        <dbReference type="ARBA" id="ARBA00071571"/>
    </source>
</evidence>
<dbReference type="NCBIfam" id="TIGR01311">
    <property type="entry name" value="glycerol_kin"/>
    <property type="match status" value="1"/>
</dbReference>
<dbReference type="InterPro" id="IPR018484">
    <property type="entry name" value="FGGY_N"/>
</dbReference>
<name>A0AAV5VBI6_9BILA</name>
<gene>
    <name evidence="14" type="ORF">PFISCL1PPCAC_7121</name>
</gene>
<dbReference type="EMBL" id="BTSY01000002">
    <property type="protein sequence ID" value="GMT15824.1"/>
    <property type="molecule type" value="Genomic_DNA"/>
</dbReference>
<dbReference type="Pfam" id="PF00370">
    <property type="entry name" value="FGGY_N"/>
    <property type="match status" value="1"/>
</dbReference>
<feature type="domain" description="Carbohydrate kinase FGGY N-terminal" evidence="12">
    <location>
        <begin position="4"/>
        <end position="251"/>
    </location>
</feature>
<dbReference type="AlphaFoldDB" id="A0AAV5VBI6"/>
<keyword evidence="6" id="KW-0418">Kinase</keyword>
<evidence type="ECO:0000256" key="7">
    <source>
        <dbReference type="ARBA" id="ARBA00022798"/>
    </source>
</evidence>
<dbReference type="PANTHER" id="PTHR10196">
    <property type="entry name" value="SUGAR KINASE"/>
    <property type="match status" value="1"/>
</dbReference>
<dbReference type="InterPro" id="IPR018483">
    <property type="entry name" value="Carb_kinase_FGGY_CS"/>
</dbReference>
<keyword evidence="4" id="KW-0808">Transferase</keyword>
<dbReference type="InterPro" id="IPR000577">
    <property type="entry name" value="Carb_kinase_FGGY"/>
</dbReference>
<dbReference type="GO" id="GO:0006641">
    <property type="term" value="P:triglyceride metabolic process"/>
    <property type="evidence" value="ECO:0007669"/>
    <property type="project" value="TreeGrafter"/>
</dbReference>
<dbReference type="GO" id="GO:0006071">
    <property type="term" value="P:glycerol metabolic process"/>
    <property type="evidence" value="ECO:0007669"/>
    <property type="project" value="UniProtKB-KW"/>
</dbReference>
<keyword evidence="15" id="KW-1185">Reference proteome</keyword>
<dbReference type="PROSITE" id="PS00933">
    <property type="entry name" value="FGGY_KINASES_1"/>
    <property type="match status" value="1"/>
</dbReference>
<feature type="domain" description="Carbohydrate kinase FGGY C-terminal" evidence="13">
    <location>
        <begin position="262"/>
        <end position="453"/>
    </location>
</feature>
<organism evidence="14 15">
    <name type="scientific">Pristionchus fissidentatus</name>
    <dbReference type="NCBI Taxonomy" id="1538716"/>
    <lineage>
        <taxon>Eukaryota</taxon>
        <taxon>Metazoa</taxon>
        <taxon>Ecdysozoa</taxon>
        <taxon>Nematoda</taxon>
        <taxon>Chromadorea</taxon>
        <taxon>Rhabditida</taxon>
        <taxon>Rhabditina</taxon>
        <taxon>Diplogasteromorpha</taxon>
        <taxon>Diplogasteroidea</taxon>
        <taxon>Neodiplogasteridae</taxon>
        <taxon>Pristionchus</taxon>
    </lineage>
</organism>
<dbReference type="PIRSF" id="PIRSF000538">
    <property type="entry name" value="GlpK"/>
    <property type="match status" value="1"/>
</dbReference>
<accession>A0AAV5VBI6</accession>
<keyword evidence="7" id="KW-0319">Glycerol metabolism</keyword>
<dbReference type="GO" id="GO:0004370">
    <property type="term" value="F:glycerol kinase activity"/>
    <property type="evidence" value="ECO:0007669"/>
    <property type="project" value="UniProtKB-EC"/>
</dbReference>
<evidence type="ECO:0000256" key="6">
    <source>
        <dbReference type="ARBA" id="ARBA00022777"/>
    </source>
</evidence>
<keyword evidence="5" id="KW-0547">Nucleotide-binding</keyword>
<keyword evidence="8" id="KW-0067">ATP-binding</keyword>
<evidence type="ECO:0000256" key="9">
    <source>
        <dbReference type="ARBA" id="ARBA00043149"/>
    </source>
</evidence>
<dbReference type="PANTHER" id="PTHR10196:SF69">
    <property type="entry name" value="GLYCEROL KINASE"/>
    <property type="match status" value="1"/>
</dbReference>
<protein>
    <recommendedName>
        <fullName evidence="11">Probable glycerol kinase</fullName>
        <ecNumber evidence="3">2.7.1.30</ecNumber>
    </recommendedName>
    <alternativeName>
        <fullName evidence="9">ATP:glycerol 3-phosphotransferase</fullName>
    </alternativeName>
</protein>
<dbReference type="GO" id="GO:0005524">
    <property type="term" value="F:ATP binding"/>
    <property type="evidence" value="ECO:0007669"/>
    <property type="project" value="UniProtKB-KW"/>
</dbReference>
<dbReference type="SUPFAM" id="SSF53067">
    <property type="entry name" value="Actin-like ATPase domain"/>
    <property type="match status" value="2"/>
</dbReference>
<dbReference type="Gene3D" id="3.30.420.40">
    <property type="match status" value="2"/>
</dbReference>
<dbReference type="EC" id="2.7.1.30" evidence="3"/>
<comment type="catalytic activity">
    <reaction evidence="10">
        <text>glycerol + ATP = sn-glycerol 3-phosphate + ADP + H(+)</text>
        <dbReference type="Rhea" id="RHEA:21644"/>
        <dbReference type="ChEBI" id="CHEBI:15378"/>
        <dbReference type="ChEBI" id="CHEBI:17754"/>
        <dbReference type="ChEBI" id="CHEBI:30616"/>
        <dbReference type="ChEBI" id="CHEBI:57597"/>
        <dbReference type="ChEBI" id="CHEBI:456216"/>
        <dbReference type="EC" id="2.7.1.30"/>
    </reaction>
</comment>
<evidence type="ECO:0000256" key="4">
    <source>
        <dbReference type="ARBA" id="ARBA00022679"/>
    </source>
</evidence>
<dbReference type="InterPro" id="IPR018485">
    <property type="entry name" value="FGGY_C"/>
</dbReference>
<sequence>MLLGAIDQGTSSSRFLVFDLDGEIVASNQIEVRQIFPHPGWVEMDPNELINTVLECIAKTCEKLKNFGISPSEIQSVGIANQRETIVIWDRDSGHPLYNAIVWLDTRTSQLAQEYIDRTETKSSDHFKPLAGLPIHPYFSALKLRWLLDNVRAVRESCERGSLMFGTVDSWLMWKLTGVHCTDVTNASRTLLFDLAARKWSTELCAFFQIPMEILPDIRSSAEIYGKFIDGPLEGTTISGCLGDQNAALLGQGCWNLGDTKTTFGTGTFMLCNTGEKAILSKNGLLTTVAFQLGSETPMCFALEGSGSIGGNVVRFLRDNFKFIKEASEIEEISRTVENTNGVLFVPCFTGLYTPQWDPTARGLIVGLTHCTTMAHICLAALRAVAFQCTEMIEAIENDMENSTKIKTLKADGGMTTNRLFVELQAEIAGRNIETPRNTEISAWGAAIAAAIGARLISVADFGSRQTKFARFEPNGGNVQREVEMTKWKDAVKRAQNWQK</sequence>
<dbReference type="Proteomes" id="UP001432322">
    <property type="component" value="Unassembled WGS sequence"/>
</dbReference>
<dbReference type="FunFam" id="3.30.420.40:FF:000177">
    <property type="entry name" value="Glycerol kinase"/>
    <property type="match status" value="1"/>
</dbReference>
<evidence type="ECO:0000259" key="13">
    <source>
        <dbReference type="Pfam" id="PF02782"/>
    </source>
</evidence>
<evidence type="ECO:0000256" key="5">
    <source>
        <dbReference type="ARBA" id="ARBA00022741"/>
    </source>
</evidence>
<dbReference type="NCBIfam" id="NF000756">
    <property type="entry name" value="PRK00047.1"/>
    <property type="match status" value="1"/>
</dbReference>
<comment type="pathway">
    <text evidence="1">Polyol metabolism; glycerol degradation via glycerol kinase pathway; sn-glycerol 3-phosphate from glycerol: step 1/1.</text>
</comment>
<dbReference type="GO" id="GO:0005739">
    <property type="term" value="C:mitochondrion"/>
    <property type="evidence" value="ECO:0007669"/>
    <property type="project" value="TreeGrafter"/>
</dbReference>
<evidence type="ECO:0000256" key="10">
    <source>
        <dbReference type="ARBA" id="ARBA00052101"/>
    </source>
</evidence>
<evidence type="ECO:0000259" key="12">
    <source>
        <dbReference type="Pfam" id="PF00370"/>
    </source>
</evidence>
<dbReference type="FunFam" id="3.30.420.40:FF:000108">
    <property type="entry name" value="Glycerol kinase, glycosomal"/>
    <property type="match status" value="1"/>
</dbReference>